<evidence type="ECO:0000313" key="1">
    <source>
        <dbReference type="EMBL" id="WXB07944.1"/>
    </source>
</evidence>
<gene>
    <name evidence="1" type="ORF">LVJ94_11970</name>
</gene>
<protein>
    <submittedName>
        <fullName evidence="1">Uncharacterized protein</fullName>
    </submittedName>
</protein>
<keyword evidence="2" id="KW-1185">Reference proteome</keyword>
<proteinExistence type="predicted"/>
<accession>A0ABZ2LAJ7</accession>
<dbReference type="RefSeq" id="WP_394837615.1">
    <property type="nucleotide sequence ID" value="NZ_CP089929.1"/>
</dbReference>
<reference evidence="1" key="1">
    <citation type="submission" date="2021-12" db="EMBL/GenBank/DDBJ databases">
        <title>Discovery of the Pendulisporaceae a myxobacterial family with distinct sporulation behavior and unique specialized metabolism.</title>
        <authorList>
            <person name="Garcia R."/>
            <person name="Popoff A."/>
            <person name="Bader C.D."/>
            <person name="Loehr J."/>
            <person name="Walesch S."/>
            <person name="Walt C."/>
            <person name="Boldt J."/>
            <person name="Bunk B."/>
            <person name="Haeckl F.J.F.P.J."/>
            <person name="Gunesch A.P."/>
            <person name="Birkelbach J."/>
            <person name="Nuebel U."/>
            <person name="Pietschmann T."/>
            <person name="Bach T."/>
            <person name="Mueller R."/>
        </authorList>
    </citation>
    <scope>NUCLEOTIDE SEQUENCE</scope>
    <source>
        <strain evidence="1">MSr11367</strain>
    </source>
</reference>
<dbReference type="Proteomes" id="UP001374803">
    <property type="component" value="Chromosome"/>
</dbReference>
<name>A0ABZ2LAJ7_9BACT</name>
<evidence type="ECO:0000313" key="2">
    <source>
        <dbReference type="Proteomes" id="UP001374803"/>
    </source>
</evidence>
<dbReference type="EMBL" id="CP089983">
    <property type="protein sequence ID" value="WXB07944.1"/>
    <property type="molecule type" value="Genomic_DNA"/>
</dbReference>
<organism evidence="1 2">
    <name type="scientific">Pendulispora rubella</name>
    <dbReference type="NCBI Taxonomy" id="2741070"/>
    <lineage>
        <taxon>Bacteria</taxon>
        <taxon>Pseudomonadati</taxon>
        <taxon>Myxococcota</taxon>
        <taxon>Myxococcia</taxon>
        <taxon>Myxococcales</taxon>
        <taxon>Sorangiineae</taxon>
        <taxon>Pendulisporaceae</taxon>
        <taxon>Pendulispora</taxon>
    </lineage>
</organism>
<sequence length="264" mass="28025">MKGFFAVFAFAIPVVACVGTTGSDLITFQASAAGPADVTAPLVINARNGYQVTLTRARMHIGAIYLNQTVPISGSQETSCVLPGIYVAQVSSGLDVDVLSPSPQPFPVLGQAFVGRAATGEVWLFGNTDINAAEDTTPILSIEGTAERGGVSYPFRGTLTIGKNRNAGSTDPSRPGANPICKQRIVSPVAANLQVEDGGSLVVRIDPRRWFDATDFSLLQQVQTSPPLYSFDDQSANQASQNLYSAFRSRVGVYSFSWIKESSP</sequence>